<evidence type="ECO:0000256" key="6">
    <source>
        <dbReference type="ARBA" id="ARBA00022729"/>
    </source>
</evidence>
<dbReference type="Gene3D" id="3.30.200.20">
    <property type="entry name" value="Phosphorylase Kinase, domain 1"/>
    <property type="match status" value="1"/>
</dbReference>
<keyword evidence="6" id="KW-0732">Signal</keyword>
<dbReference type="SMART" id="SM00220">
    <property type="entry name" value="S_TKc"/>
    <property type="match status" value="1"/>
</dbReference>
<dbReference type="AlphaFoldDB" id="A0A6A5MG03"/>
<evidence type="ECO:0000256" key="8">
    <source>
        <dbReference type="ARBA" id="ARBA00022777"/>
    </source>
</evidence>
<evidence type="ECO:0000256" key="4">
    <source>
        <dbReference type="ARBA" id="ARBA00022679"/>
    </source>
</evidence>
<keyword evidence="7" id="KW-0547">Nucleotide-binding</keyword>
<dbReference type="InterPro" id="IPR008271">
    <property type="entry name" value="Ser/Thr_kinase_AS"/>
</dbReference>
<dbReference type="GO" id="GO:0030247">
    <property type="term" value="F:polysaccharide binding"/>
    <property type="evidence" value="ECO:0007669"/>
    <property type="project" value="InterPro"/>
</dbReference>
<organism evidence="16 17">
    <name type="scientific">Lupinus albus</name>
    <name type="common">White lupine</name>
    <name type="synonym">Lupinus termis</name>
    <dbReference type="NCBI Taxonomy" id="3870"/>
    <lineage>
        <taxon>Eukaryota</taxon>
        <taxon>Viridiplantae</taxon>
        <taxon>Streptophyta</taxon>
        <taxon>Embryophyta</taxon>
        <taxon>Tracheophyta</taxon>
        <taxon>Spermatophyta</taxon>
        <taxon>Magnoliopsida</taxon>
        <taxon>eudicotyledons</taxon>
        <taxon>Gunneridae</taxon>
        <taxon>Pentapetalae</taxon>
        <taxon>rosids</taxon>
        <taxon>fabids</taxon>
        <taxon>Fabales</taxon>
        <taxon>Fabaceae</taxon>
        <taxon>Papilionoideae</taxon>
        <taxon>50 kb inversion clade</taxon>
        <taxon>genistoids sensu lato</taxon>
        <taxon>core genistoids</taxon>
        <taxon>Genisteae</taxon>
        <taxon>Lupinus</taxon>
    </lineage>
</organism>
<feature type="domain" description="Protein kinase" evidence="15">
    <location>
        <begin position="347"/>
        <end position="622"/>
    </location>
</feature>
<protein>
    <recommendedName>
        <fullName evidence="2">non-specific serine/threonine protein kinase</fullName>
        <ecNumber evidence="2">2.7.11.1</ecNumber>
    </recommendedName>
</protein>
<keyword evidence="4" id="KW-0808">Transferase</keyword>
<accession>A0A6A5MG03</accession>
<dbReference type="SUPFAM" id="SSF56112">
    <property type="entry name" value="Protein kinase-like (PK-like)"/>
    <property type="match status" value="1"/>
</dbReference>
<keyword evidence="12" id="KW-0325">Glycoprotein</keyword>
<evidence type="ECO:0000256" key="2">
    <source>
        <dbReference type="ARBA" id="ARBA00012513"/>
    </source>
</evidence>
<dbReference type="Pfam" id="PF14380">
    <property type="entry name" value="WAK_assoc"/>
    <property type="match status" value="1"/>
</dbReference>
<comment type="catalytic activity">
    <reaction evidence="14">
        <text>L-seryl-[protein] + ATP = O-phospho-L-seryl-[protein] + ADP + H(+)</text>
        <dbReference type="Rhea" id="RHEA:17989"/>
        <dbReference type="Rhea" id="RHEA-COMP:9863"/>
        <dbReference type="Rhea" id="RHEA-COMP:11604"/>
        <dbReference type="ChEBI" id="CHEBI:15378"/>
        <dbReference type="ChEBI" id="CHEBI:29999"/>
        <dbReference type="ChEBI" id="CHEBI:30616"/>
        <dbReference type="ChEBI" id="CHEBI:83421"/>
        <dbReference type="ChEBI" id="CHEBI:456216"/>
        <dbReference type="EC" id="2.7.11.1"/>
    </reaction>
</comment>
<evidence type="ECO:0000256" key="12">
    <source>
        <dbReference type="ARBA" id="ARBA00023180"/>
    </source>
</evidence>
<evidence type="ECO:0000259" key="15">
    <source>
        <dbReference type="PROSITE" id="PS50011"/>
    </source>
</evidence>
<keyword evidence="11" id="KW-0472">Membrane</keyword>
<dbReference type="FunFam" id="3.30.200.20:FF:000162">
    <property type="entry name" value="Adenine nucleotide alpha hydrolase-like domain kinase"/>
    <property type="match status" value="1"/>
</dbReference>
<evidence type="ECO:0000256" key="9">
    <source>
        <dbReference type="ARBA" id="ARBA00022840"/>
    </source>
</evidence>
<evidence type="ECO:0000256" key="11">
    <source>
        <dbReference type="ARBA" id="ARBA00023136"/>
    </source>
</evidence>
<comment type="catalytic activity">
    <reaction evidence="13">
        <text>L-threonyl-[protein] + ATP = O-phospho-L-threonyl-[protein] + ADP + H(+)</text>
        <dbReference type="Rhea" id="RHEA:46608"/>
        <dbReference type="Rhea" id="RHEA-COMP:11060"/>
        <dbReference type="Rhea" id="RHEA-COMP:11605"/>
        <dbReference type="ChEBI" id="CHEBI:15378"/>
        <dbReference type="ChEBI" id="CHEBI:30013"/>
        <dbReference type="ChEBI" id="CHEBI:30616"/>
        <dbReference type="ChEBI" id="CHEBI:61977"/>
        <dbReference type="ChEBI" id="CHEBI:456216"/>
        <dbReference type="EC" id="2.7.11.1"/>
    </reaction>
</comment>
<keyword evidence="9" id="KW-0067">ATP-binding</keyword>
<dbReference type="CDD" id="cd14066">
    <property type="entry name" value="STKc_IRAK"/>
    <property type="match status" value="1"/>
</dbReference>
<dbReference type="PROSITE" id="PS00108">
    <property type="entry name" value="PROTEIN_KINASE_ST"/>
    <property type="match status" value="1"/>
</dbReference>
<keyword evidence="3" id="KW-0723">Serine/threonine-protein kinase</keyword>
<dbReference type="InterPro" id="IPR000719">
    <property type="entry name" value="Prot_kinase_dom"/>
</dbReference>
<evidence type="ECO:0000256" key="14">
    <source>
        <dbReference type="ARBA" id="ARBA00048679"/>
    </source>
</evidence>
<dbReference type="GO" id="GO:0005886">
    <property type="term" value="C:plasma membrane"/>
    <property type="evidence" value="ECO:0007669"/>
    <property type="project" value="UniProtKB-ARBA"/>
</dbReference>
<dbReference type="Proteomes" id="UP000447434">
    <property type="component" value="Chromosome 4"/>
</dbReference>
<reference evidence="17" key="1">
    <citation type="journal article" date="2020" name="Nat. Commun.">
        <title>Genome sequence of the cluster root forming white lupin.</title>
        <authorList>
            <person name="Hufnagel B."/>
            <person name="Marques A."/>
            <person name="Soriano A."/>
            <person name="Marques L."/>
            <person name="Divol F."/>
            <person name="Doumas P."/>
            <person name="Sallet E."/>
            <person name="Mancinotti D."/>
            <person name="Carrere S."/>
            <person name="Marande W."/>
            <person name="Arribat S."/>
            <person name="Keller J."/>
            <person name="Huneau C."/>
            <person name="Blein T."/>
            <person name="Aime D."/>
            <person name="Laguerre M."/>
            <person name="Taylor J."/>
            <person name="Schubert V."/>
            <person name="Nelson M."/>
            <person name="Geu-Flores F."/>
            <person name="Crespi M."/>
            <person name="Gallardo-Guerrero K."/>
            <person name="Delaux P.-M."/>
            <person name="Salse J."/>
            <person name="Berges H."/>
            <person name="Guyot R."/>
            <person name="Gouzy J."/>
            <person name="Peret B."/>
        </authorList>
    </citation>
    <scope>NUCLEOTIDE SEQUENCE [LARGE SCALE GENOMIC DNA]</scope>
    <source>
        <strain evidence="17">cv. Amiga</strain>
    </source>
</reference>
<evidence type="ECO:0000313" key="17">
    <source>
        <dbReference type="Proteomes" id="UP000447434"/>
    </source>
</evidence>
<dbReference type="InterPro" id="IPR032872">
    <property type="entry name" value="WAK_assoc_C"/>
</dbReference>
<keyword evidence="5" id="KW-0812">Transmembrane</keyword>
<keyword evidence="8" id="KW-0418">Kinase</keyword>
<gene>
    <name evidence="16" type="ORF">Lalb_Chr04g0257601</name>
</gene>
<dbReference type="EC" id="2.7.11.1" evidence="2"/>
<dbReference type="GO" id="GO:0004674">
    <property type="term" value="F:protein serine/threonine kinase activity"/>
    <property type="evidence" value="ECO:0007669"/>
    <property type="project" value="UniProtKB-KW"/>
</dbReference>
<dbReference type="InterPro" id="IPR017441">
    <property type="entry name" value="Protein_kinase_ATP_BS"/>
</dbReference>
<dbReference type="Pfam" id="PF00069">
    <property type="entry name" value="Pkinase"/>
    <property type="match status" value="1"/>
</dbReference>
<dbReference type="Pfam" id="PF13947">
    <property type="entry name" value="GUB_WAK_bind"/>
    <property type="match status" value="1"/>
</dbReference>
<dbReference type="GO" id="GO:0005524">
    <property type="term" value="F:ATP binding"/>
    <property type="evidence" value="ECO:0007669"/>
    <property type="project" value="UniProtKB-UniRule"/>
</dbReference>
<evidence type="ECO:0000313" key="16">
    <source>
        <dbReference type="EMBL" id="KAE9615652.1"/>
    </source>
</evidence>
<dbReference type="InterPro" id="IPR011009">
    <property type="entry name" value="Kinase-like_dom_sf"/>
</dbReference>
<dbReference type="OrthoDB" id="1303655at2759"/>
<dbReference type="EMBL" id="WOCE01000004">
    <property type="protein sequence ID" value="KAE9615652.1"/>
    <property type="molecule type" value="Genomic_DNA"/>
</dbReference>
<dbReference type="PANTHER" id="PTHR46008">
    <property type="entry name" value="LEAF RUST 10 DISEASE-RESISTANCE LOCUS RECEPTOR-LIKE PROTEIN KINASE-LIKE 1.4"/>
    <property type="match status" value="1"/>
</dbReference>
<dbReference type="FunFam" id="1.10.510.10:FF:000161">
    <property type="entry name" value="Wall-associated receptor kinase-like 20"/>
    <property type="match status" value="1"/>
</dbReference>
<evidence type="ECO:0000256" key="7">
    <source>
        <dbReference type="ARBA" id="ARBA00022741"/>
    </source>
</evidence>
<evidence type="ECO:0000256" key="5">
    <source>
        <dbReference type="ARBA" id="ARBA00022692"/>
    </source>
</evidence>
<sequence length="670" mass="74623">MKTLLLHSYPFFFCITISIILTNITSHVSANDYRKCYANNTYTCGTITNLTYPFSGGTRPEYCGEPNLQVNCVNATVPKFSVNSVTYRIIVWDLKTQTLTVARDDLWDSVCFSSNHATSFENTVFHFNGGLANVTLLYDCTSNTQPTPYREDCGGGKYVYYAAGILPSNYCKSIVVPISENVAKDVTNDPSIIPKALQNGFELKWDQSYAECSTCVETGGVCGNNDALFGCFCKNGTICQGKSKSKVGVAIGATVGAVVALVAIIGFVCFMVKRKKKIAATTKQSRSHDFFMPPSSNDDTFTSTTNMSQSVPSYVSSKTDSVPPMKSFYFGVQVFTIAELEEATDNFHPSREIGEGGFGTVYKGELKDGRVVAVKRHYESNFKRVQQFMNEVEILAKLRHKNLVTLYGCTSRHSRELLLVYEFISNGTVADHLHGNRVNSNFVSWPVRLNIAIETAEALAFLHASDVIHRDVKSNNILLDDKFRVKVADFGLSRLFPNDATHVSTAPQGTPGYVDPEYYQCYQLNDKSDVYSFGVLLAELISSLQAVDVSRHRNDVNLANMALNKIQNQEVNDFVDPHLGYDKDYSIRKMTTGVAELAFRCLQQQRDMRPSMDEVLQVLKGIKSDEPGAMEAEVLNVRKEDVILSNNIPYPLSSTDSFDDKWQETLRRTA</sequence>
<proteinExistence type="predicted"/>
<comment type="caution">
    <text evidence="16">The sequence shown here is derived from an EMBL/GenBank/DDBJ whole genome shotgun (WGS) entry which is preliminary data.</text>
</comment>
<dbReference type="PROSITE" id="PS50011">
    <property type="entry name" value="PROTEIN_KINASE_DOM"/>
    <property type="match status" value="1"/>
</dbReference>
<evidence type="ECO:0000256" key="3">
    <source>
        <dbReference type="ARBA" id="ARBA00022527"/>
    </source>
</evidence>
<evidence type="ECO:0000256" key="10">
    <source>
        <dbReference type="ARBA" id="ARBA00022989"/>
    </source>
</evidence>
<dbReference type="PANTHER" id="PTHR46008:SF46">
    <property type="entry name" value="WALL ASSOCIATED KINASE-LIKE PROTEIN"/>
    <property type="match status" value="1"/>
</dbReference>
<keyword evidence="17" id="KW-1185">Reference proteome</keyword>
<comment type="subcellular location">
    <subcellularLocation>
        <location evidence="1">Membrane</location>
        <topology evidence="1">Single-pass membrane protein</topology>
    </subcellularLocation>
</comment>
<dbReference type="InterPro" id="IPR025287">
    <property type="entry name" value="WAK_GUB"/>
</dbReference>
<evidence type="ECO:0000256" key="13">
    <source>
        <dbReference type="ARBA" id="ARBA00047899"/>
    </source>
</evidence>
<dbReference type="Gene3D" id="1.10.510.10">
    <property type="entry name" value="Transferase(Phosphotransferase) domain 1"/>
    <property type="match status" value="1"/>
</dbReference>
<name>A0A6A5MG03_LUPAL</name>
<keyword evidence="10" id="KW-1133">Transmembrane helix</keyword>
<dbReference type="PROSITE" id="PS00107">
    <property type="entry name" value="PROTEIN_KINASE_ATP"/>
    <property type="match status" value="1"/>
</dbReference>
<evidence type="ECO:0000256" key="1">
    <source>
        <dbReference type="ARBA" id="ARBA00004167"/>
    </source>
</evidence>